<name>E4N6I3_KITSK</name>
<dbReference type="EMBL" id="AP010968">
    <property type="protein sequence ID" value="BAJ26814.1"/>
    <property type="molecule type" value="Genomic_DNA"/>
</dbReference>
<dbReference type="KEGG" id="ksk:KSE_09780"/>
<evidence type="ECO:0000259" key="4">
    <source>
        <dbReference type="PROSITE" id="PS50801"/>
    </source>
</evidence>
<dbReference type="PANTHER" id="PTHR33495:SF2">
    <property type="entry name" value="ANTI-SIGMA FACTOR ANTAGONIST TM_1081-RELATED"/>
    <property type="match status" value="1"/>
</dbReference>
<evidence type="ECO:0000313" key="6">
    <source>
        <dbReference type="Proteomes" id="UP000007076"/>
    </source>
</evidence>
<feature type="region of interest" description="Disordered" evidence="3">
    <location>
        <begin position="145"/>
        <end position="164"/>
    </location>
</feature>
<accession>E4N6I3</accession>
<dbReference type="Proteomes" id="UP000007076">
    <property type="component" value="Chromosome"/>
</dbReference>
<dbReference type="AlphaFoldDB" id="E4N6I3"/>
<dbReference type="HOGENOM" id="CLU_115403_3_3_11"/>
<evidence type="ECO:0000256" key="3">
    <source>
        <dbReference type="SAM" id="MobiDB-lite"/>
    </source>
</evidence>
<dbReference type="CDD" id="cd07043">
    <property type="entry name" value="STAS_anti-anti-sigma_factors"/>
    <property type="match status" value="1"/>
</dbReference>
<dbReference type="InterPro" id="IPR003658">
    <property type="entry name" value="Anti-sigma_ant"/>
</dbReference>
<dbReference type="RefSeq" id="WP_014134133.1">
    <property type="nucleotide sequence ID" value="NC_016109.1"/>
</dbReference>
<sequence length="164" mass="17312">MALSVSYGERYGWTVVQVAGEVDISGVAALRERLQRLVTDGCLRMVVDISRVDFCDSTGFAVLVATRRMLSSRDGQLRLVLPGPDVHTRKILQLFGIERIFDVHDSVDEALADLREAVLTGDTALSGAAAPSGDAVLSGGAVLSGDAADAVPRPREGTRASTGD</sequence>
<dbReference type="NCBIfam" id="TIGR00377">
    <property type="entry name" value="ant_ant_sig"/>
    <property type="match status" value="1"/>
</dbReference>
<dbReference type="SUPFAM" id="SSF52091">
    <property type="entry name" value="SpoIIaa-like"/>
    <property type="match status" value="1"/>
</dbReference>
<proteinExistence type="inferred from homology"/>
<dbReference type="eggNOG" id="COG1366">
    <property type="taxonomic scope" value="Bacteria"/>
</dbReference>
<evidence type="ECO:0000256" key="2">
    <source>
        <dbReference type="RuleBase" id="RU003749"/>
    </source>
</evidence>
<gene>
    <name evidence="5" type="ordered locus">KSE_09780</name>
</gene>
<reference evidence="5 6" key="1">
    <citation type="journal article" date="2010" name="DNA Res.">
        <title>Genome sequence of Kitasatospora setae NBRC 14216T: an evolutionary snapshot of the family Streptomycetaceae.</title>
        <authorList>
            <person name="Ichikawa N."/>
            <person name="Oguchi A."/>
            <person name="Ikeda H."/>
            <person name="Ishikawa J."/>
            <person name="Kitani S."/>
            <person name="Watanabe Y."/>
            <person name="Nakamura S."/>
            <person name="Katano Y."/>
            <person name="Kishi E."/>
            <person name="Sasagawa M."/>
            <person name="Ankai A."/>
            <person name="Fukui S."/>
            <person name="Hashimoto Y."/>
            <person name="Kamata S."/>
            <person name="Otoguro M."/>
            <person name="Tanikawa S."/>
            <person name="Nihira T."/>
            <person name="Horinouchi S."/>
            <person name="Ohnishi Y."/>
            <person name="Hayakawa M."/>
            <person name="Kuzuyama T."/>
            <person name="Arisawa A."/>
            <person name="Nomoto F."/>
            <person name="Miura H."/>
            <person name="Takahashi Y."/>
            <person name="Fujita N."/>
        </authorList>
    </citation>
    <scope>NUCLEOTIDE SEQUENCE [LARGE SCALE GENOMIC DNA]</scope>
    <source>
        <strain evidence="6">ATCC 33774 / DSM 43861 / JCM 3304 / KCC A-0304 / NBRC 14216 / KM-6054</strain>
    </source>
</reference>
<evidence type="ECO:0000256" key="1">
    <source>
        <dbReference type="ARBA" id="ARBA00009013"/>
    </source>
</evidence>
<dbReference type="PATRIC" id="fig|452652.3.peg.969"/>
<feature type="domain" description="STAS" evidence="4">
    <location>
        <begin position="3"/>
        <end position="114"/>
    </location>
</feature>
<dbReference type="STRING" id="452652.KSE_09780"/>
<dbReference type="Gene3D" id="3.30.750.24">
    <property type="entry name" value="STAS domain"/>
    <property type="match status" value="1"/>
</dbReference>
<keyword evidence="6" id="KW-1185">Reference proteome</keyword>
<evidence type="ECO:0000313" key="5">
    <source>
        <dbReference type="EMBL" id="BAJ26814.1"/>
    </source>
</evidence>
<comment type="similarity">
    <text evidence="1 2">Belongs to the anti-sigma-factor antagonist family.</text>
</comment>
<organism evidence="5 6">
    <name type="scientific">Kitasatospora setae (strain ATCC 33774 / DSM 43861 / JCM 3304 / KCC A-0304 / NBRC 14216 / KM-6054)</name>
    <name type="common">Streptomyces setae</name>
    <dbReference type="NCBI Taxonomy" id="452652"/>
    <lineage>
        <taxon>Bacteria</taxon>
        <taxon>Bacillati</taxon>
        <taxon>Actinomycetota</taxon>
        <taxon>Actinomycetes</taxon>
        <taxon>Kitasatosporales</taxon>
        <taxon>Streptomycetaceae</taxon>
        <taxon>Kitasatospora</taxon>
    </lineage>
</organism>
<dbReference type="PANTHER" id="PTHR33495">
    <property type="entry name" value="ANTI-SIGMA FACTOR ANTAGONIST TM_1081-RELATED-RELATED"/>
    <property type="match status" value="1"/>
</dbReference>
<dbReference type="InterPro" id="IPR002645">
    <property type="entry name" value="STAS_dom"/>
</dbReference>
<dbReference type="InterPro" id="IPR036513">
    <property type="entry name" value="STAS_dom_sf"/>
</dbReference>
<protein>
    <recommendedName>
        <fullName evidence="2">Anti-sigma factor antagonist</fullName>
    </recommendedName>
</protein>
<dbReference type="PROSITE" id="PS50801">
    <property type="entry name" value="STAS"/>
    <property type="match status" value="1"/>
</dbReference>
<dbReference type="GO" id="GO:0043856">
    <property type="term" value="F:anti-sigma factor antagonist activity"/>
    <property type="evidence" value="ECO:0007669"/>
    <property type="project" value="InterPro"/>
</dbReference>
<dbReference type="Pfam" id="PF01740">
    <property type="entry name" value="STAS"/>
    <property type="match status" value="1"/>
</dbReference>